<evidence type="ECO:0008006" key="3">
    <source>
        <dbReference type="Google" id="ProtNLM"/>
    </source>
</evidence>
<dbReference type="OrthoDB" id="662856at2"/>
<name>A0A5B8VCE4_9BACT</name>
<dbReference type="PROSITE" id="PS51257">
    <property type="entry name" value="PROKAR_LIPOPROTEIN"/>
    <property type="match status" value="1"/>
</dbReference>
<keyword evidence="2" id="KW-1185">Reference proteome</keyword>
<proteinExistence type="predicted"/>
<dbReference type="SUPFAM" id="SSF54427">
    <property type="entry name" value="NTF2-like"/>
    <property type="match status" value="1"/>
</dbReference>
<dbReference type="AlphaFoldDB" id="A0A5B8VCE4"/>
<dbReference type="KEGG" id="pgin:FRZ67_18055"/>
<organism evidence="1 2">
    <name type="scientific">Panacibacter ginsenosidivorans</name>
    <dbReference type="NCBI Taxonomy" id="1813871"/>
    <lineage>
        <taxon>Bacteria</taxon>
        <taxon>Pseudomonadati</taxon>
        <taxon>Bacteroidota</taxon>
        <taxon>Chitinophagia</taxon>
        <taxon>Chitinophagales</taxon>
        <taxon>Chitinophagaceae</taxon>
        <taxon>Panacibacter</taxon>
    </lineage>
</organism>
<gene>
    <name evidence="1" type="ORF">FRZ67_18055</name>
</gene>
<dbReference type="RefSeq" id="WP_147191861.1">
    <property type="nucleotide sequence ID" value="NZ_CP042435.1"/>
</dbReference>
<evidence type="ECO:0000313" key="1">
    <source>
        <dbReference type="EMBL" id="QEC69124.1"/>
    </source>
</evidence>
<accession>A0A5B8VCE4</accession>
<dbReference type="Proteomes" id="UP000321533">
    <property type="component" value="Chromosome"/>
</dbReference>
<dbReference type="Gene3D" id="3.10.450.50">
    <property type="match status" value="1"/>
</dbReference>
<dbReference type="EMBL" id="CP042435">
    <property type="protein sequence ID" value="QEC69124.1"/>
    <property type="molecule type" value="Genomic_DNA"/>
</dbReference>
<evidence type="ECO:0000313" key="2">
    <source>
        <dbReference type="Proteomes" id="UP000321533"/>
    </source>
</evidence>
<dbReference type="InterPro" id="IPR032710">
    <property type="entry name" value="NTF2-like_dom_sf"/>
</dbReference>
<reference evidence="1 2" key="1">
    <citation type="journal article" date="2016" name="Int. J. Syst. Evol. Microbiol.">
        <title>Panacibacter ginsenosidivorans gen. nov., sp. nov., with ginsenoside converting activity isolated from soil of a ginseng field.</title>
        <authorList>
            <person name="Siddiqi M.Z."/>
            <person name="Muhammad Shafi S."/>
            <person name="Choi K.D."/>
            <person name="Im W.T."/>
        </authorList>
    </citation>
    <scope>NUCLEOTIDE SEQUENCE [LARGE SCALE GENOMIC DNA]</scope>
    <source>
        <strain evidence="1 2">Gsoil1550</strain>
    </source>
</reference>
<protein>
    <recommendedName>
        <fullName evidence="3">Nuclear transport factor 2 family protein</fullName>
    </recommendedName>
</protein>
<sequence length="180" mass="20223">MKKIILVAMCSSLLFACNEQKPAEEKTATPAVETTQQPAEFADAKYTDIGKKGLASLSGGDVDSWMADFSDNAKYFWNGGDSLIGKAAIAAYWKKRRTEVIDSISFMNDIWLPVKVNTPQQQVQSPGVWLLSWYQVSTKYKNGKHMRQWIHTDMHFDASDKIDQVVQYLDRAPINAALAK</sequence>